<sequence>MKLSVISLIIILMGLGCKNPKKTEKDSSGEVEQDTLIEAPAEIQKYKDDTWNFAFEYPEDLMVSEGKLPGNSVVINVYPENLNISKPLAIHEKPEIPYIAFLPKGFGVDAPSGSKKSIKDWDANLNLSFNINEIESQVYLLENGEPWAYFLRFNQPPEKWNETGGIFVHYALSNFKASCVSAMGESKPMEQCDPMGEDKVSFSGKVEEESKNKLNMVLESLYFMREDAEERKDFSDLINVEKPLPNIEITSPLEIKGKARGSWFFEAEAPVKLVDKDYKVLAKTSVKTEGKWMTNDFVSFSGKINFENAPDDERGYLIFEKSNASGKPELDGKYTLPVLFPPK</sequence>
<comment type="caution">
    <text evidence="2">The sequence shown here is derived from an EMBL/GenBank/DDBJ whole genome shotgun (WGS) entry which is preliminary data.</text>
</comment>
<dbReference type="Pfam" id="PF10648">
    <property type="entry name" value="Gmad2"/>
    <property type="match status" value="1"/>
</dbReference>
<dbReference type="InterPro" id="IPR018911">
    <property type="entry name" value="Gmad2_Ig-like_dom"/>
</dbReference>
<evidence type="ECO:0000313" key="2">
    <source>
        <dbReference type="EMBL" id="KRG30465.1"/>
    </source>
</evidence>
<dbReference type="EMBL" id="LKTP01000001">
    <property type="protein sequence ID" value="KRG30465.1"/>
    <property type="molecule type" value="Genomic_DNA"/>
</dbReference>
<dbReference type="STRING" id="270918.APR42_00965"/>
<protein>
    <recommendedName>
        <fullName evidence="1">Bacterial spore germination immunoglobulin-like domain-containing protein</fullName>
    </recommendedName>
</protein>
<evidence type="ECO:0000313" key="3">
    <source>
        <dbReference type="Proteomes" id="UP000051643"/>
    </source>
</evidence>
<dbReference type="Proteomes" id="UP000051643">
    <property type="component" value="Unassembled WGS sequence"/>
</dbReference>
<dbReference type="PROSITE" id="PS51257">
    <property type="entry name" value="PROKAR_LIPOPROTEIN"/>
    <property type="match status" value="1"/>
</dbReference>
<reference evidence="2" key="1">
    <citation type="submission" date="2015-10" db="EMBL/GenBank/DDBJ databases">
        <title>Draft genome sequence of Salegentibacter mishustinae KCTC 12263.</title>
        <authorList>
            <person name="Lin W."/>
            <person name="Zheng Q."/>
        </authorList>
    </citation>
    <scope>NUCLEOTIDE SEQUENCE [LARGE SCALE GENOMIC DNA]</scope>
    <source>
        <strain evidence="2">KCTC 12263</strain>
    </source>
</reference>
<keyword evidence="3" id="KW-1185">Reference proteome</keyword>
<proteinExistence type="predicted"/>
<dbReference type="AlphaFoldDB" id="A0A0Q9ZN85"/>
<evidence type="ECO:0000259" key="1">
    <source>
        <dbReference type="Pfam" id="PF10648"/>
    </source>
</evidence>
<gene>
    <name evidence="2" type="ORF">APR42_00965</name>
</gene>
<feature type="domain" description="Bacterial spore germination immunoglobulin-like" evidence="1">
    <location>
        <begin position="238"/>
        <end position="325"/>
    </location>
</feature>
<accession>A0A0Q9ZN85</accession>
<dbReference type="RefSeq" id="WP_057480291.1">
    <property type="nucleotide sequence ID" value="NZ_BMWR01000002.1"/>
</dbReference>
<organism evidence="2 3">
    <name type="scientific">Salegentibacter mishustinae</name>
    <dbReference type="NCBI Taxonomy" id="270918"/>
    <lineage>
        <taxon>Bacteria</taxon>
        <taxon>Pseudomonadati</taxon>
        <taxon>Bacteroidota</taxon>
        <taxon>Flavobacteriia</taxon>
        <taxon>Flavobacteriales</taxon>
        <taxon>Flavobacteriaceae</taxon>
        <taxon>Salegentibacter</taxon>
    </lineage>
</organism>
<name>A0A0Q9ZN85_9FLAO</name>
<dbReference type="OrthoDB" id="7629918at2"/>